<accession>A0AAV7P0E9</accession>
<dbReference type="Proteomes" id="UP001066276">
    <property type="component" value="Chromosome 8"/>
</dbReference>
<name>A0AAV7P0E9_PLEWA</name>
<evidence type="ECO:0000313" key="4">
    <source>
        <dbReference type="Proteomes" id="UP001066276"/>
    </source>
</evidence>
<gene>
    <name evidence="3" type="ORF">NDU88_008846</name>
</gene>
<keyword evidence="1" id="KW-0175">Coiled coil</keyword>
<dbReference type="EMBL" id="JANPWB010000012">
    <property type="protein sequence ID" value="KAJ1120684.1"/>
    <property type="molecule type" value="Genomic_DNA"/>
</dbReference>
<sequence>MLGGPRLDRTGEEELRGFIWLACHFLPLTIEAGGRVIQGYHTEARRLRWAKVLHHLQRIYNTPQNDHQLQHRWADLVSREQDLSDHLGIVGPVGPVAANMTPIQIQEFQRRAMRYRHILDVESGYRNMARRHRLEQASGAWRAFAQGGPSVSTTATTSSTTTTTQVTPTTAGTFAGPSTATAPGAVTATPAPQPTDIAPTRAHTSSAGTQTTPFAAIEPASFAEMQRNLDCVLRKMTRLQQEVAQVNRRVHAIKKTLRRANL</sequence>
<feature type="region of interest" description="Disordered" evidence="2">
    <location>
        <begin position="145"/>
        <end position="185"/>
    </location>
</feature>
<evidence type="ECO:0000313" key="3">
    <source>
        <dbReference type="EMBL" id="KAJ1120684.1"/>
    </source>
</evidence>
<organism evidence="3 4">
    <name type="scientific">Pleurodeles waltl</name>
    <name type="common">Iberian ribbed newt</name>
    <dbReference type="NCBI Taxonomy" id="8319"/>
    <lineage>
        <taxon>Eukaryota</taxon>
        <taxon>Metazoa</taxon>
        <taxon>Chordata</taxon>
        <taxon>Craniata</taxon>
        <taxon>Vertebrata</taxon>
        <taxon>Euteleostomi</taxon>
        <taxon>Amphibia</taxon>
        <taxon>Batrachia</taxon>
        <taxon>Caudata</taxon>
        <taxon>Salamandroidea</taxon>
        <taxon>Salamandridae</taxon>
        <taxon>Pleurodelinae</taxon>
        <taxon>Pleurodeles</taxon>
    </lineage>
</organism>
<dbReference type="AlphaFoldDB" id="A0AAV7P0E9"/>
<evidence type="ECO:0000256" key="1">
    <source>
        <dbReference type="SAM" id="Coils"/>
    </source>
</evidence>
<comment type="caution">
    <text evidence="3">The sequence shown here is derived from an EMBL/GenBank/DDBJ whole genome shotgun (WGS) entry which is preliminary data.</text>
</comment>
<evidence type="ECO:0000256" key="2">
    <source>
        <dbReference type="SAM" id="MobiDB-lite"/>
    </source>
</evidence>
<reference evidence="3" key="1">
    <citation type="journal article" date="2022" name="bioRxiv">
        <title>Sequencing and chromosome-scale assembly of the giantPleurodeles waltlgenome.</title>
        <authorList>
            <person name="Brown T."/>
            <person name="Elewa A."/>
            <person name="Iarovenko S."/>
            <person name="Subramanian E."/>
            <person name="Araus A.J."/>
            <person name="Petzold A."/>
            <person name="Susuki M."/>
            <person name="Suzuki K.-i.T."/>
            <person name="Hayashi T."/>
            <person name="Toyoda A."/>
            <person name="Oliveira C."/>
            <person name="Osipova E."/>
            <person name="Leigh N.D."/>
            <person name="Simon A."/>
            <person name="Yun M.H."/>
        </authorList>
    </citation>
    <scope>NUCLEOTIDE SEQUENCE</scope>
    <source>
        <strain evidence="3">20211129_DDA</strain>
        <tissue evidence="3">Liver</tissue>
    </source>
</reference>
<protein>
    <submittedName>
        <fullName evidence="3">Uncharacterized protein</fullName>
    </submittedName>
</protein>
<keyword evidence="4" id="KW-1185">Reference proteome</keyword>
<proteinExistence type="predicted"/>
<feature type="coiled-coil region" evidence="1">
    <location>
        <begin position="222"/>
        <end position="256"/>
    </location>
</feature>
<feature type="compositionally biased region" description="Low complexity" evidence="2">
    <location>
        <begin position="148"/>
        <end position="185"/>
    </location>
</feature>